<dbReference type="Proteomes" id="UP001433508">
    <property type="component" value="Unassembled WGS sequence"/>
</dbReference>
<comment type="caution">
    <text evidence="1">The sequence shown here is derived from an EMBL/GenBank/DDBJ whole genome shotgun (WGS) entry which is preliminary data.</text>
</comment>
<protein>
    <submittedName>
        <fullName evidence="1">Uncharacterized protein</fullName>
    </submittedName>
</protein>
<gene>
    <name evidence="1" type="ORF">V1525DRAFT_406512</name>
</gene>
<keyword evidence="2" id="KW-1185">Reference proteome</keyword>
<proteinExistence type="predicted"/>
<sequence>MSLLAYLRNNSHHYNIQNSAPAILSATTTPLACGACNSYGGAAAVFSQSHSSVPHRHDHRGLRPIARVLHQQDAAPTSTTIPSRLSSSHQPGSHSVDQARDNNKLSIPQMTDDSRHGARGPYEQLHDAAAAGPPDTEGDISPTTRLPSIQNLLTTASTTSSGVKSTASPAGNPAPMYINPSGSATSIGTEGLTRTSISSSTSSQSTSSATARMSPAMTTTSTSATTTPTPQSGFLDSGSMPAQQVPHMMTSASVTAAPTMAAAAALQMPTSVYPPPQQQHFIYPGPPPPPPPPPPAAAAAAMSGPQIHPPPLPQYMAAPVAPQPYYMPTAPSPVHGTAYPPAANPYAGLQLHPHPGLAQPYAPMRPVALGPGIPPPAPIGGPAGPSIPHGVQTPHLAPLKPKRKRATQQQVNRLNEVFQQTFFPSTEQRLELSRELGMTPRTVQIWFQNRRQGWRAESRRSTGPQTERSLQDISPSASASGSRRLPGEGAETEYDLEEE</sequence>
<dbReference type="EMBL" id="MU971384">
    <property type="protein sequence ID" value="KAK9236587.1"/>
    <property type="molecule type" value="Genomic_DNA"/>
</dbReference>
<reference evidence="2" key="1">
    <citation type="journal article" date="2024" name="Front. Bioeng. Biotechnol.">
        <title>Genome-scale model development and genomic sequencing of the oleaginous clade Lipomyces.</title>
        <authorList>
            <person name="Czajka J.J."/>
            <person name="Han Y."/>
            <person name="Kim J."/>
            <person name="Mondo S.J."/>
            <person name="Hofstad B.A."/>
            <person name="Robles A."/>
            <person name="Haridas S."/>
            <person name="Riley R."/>
            <person name="LaButti K."/>
            <person name="Pangilinan J."/>
            <person name="Andreopoulos W."/>
            <person name="Lipzen A."/>
            <person name="Yan J."/>
            <person name="Wang M."/>
            <person name="Ng V."/>
            <person name="Grigoriev I.V."/>
            <person name="Spatafora J.W."/>
            <person name="Magnuson J.K."/>
            <person name="Baker S.E."/>
            <person name="Pomraning K.R."/>
        </authorList>
    </citation>
    <scope>NUCLEOTIDE SEQUENCE [LARGE SCALE GENOMIC DNA]</scope>
    <source>
        <strain evidence="2">CBS 7786</strain>
    </source>
</reference>
<accession>A0ACC3T0N1</accession>
<evidence type="ECO:0000313" key="1">
    <source>
        <dbReference type="EMBL" id="KAK9236587.1"/>
    </source>
</evidence>
<name>A0ACC3T0N1_LIPKO</name>
<evidence type="ECO:0000313" key="2">
    <source>
        <dbReference type="Proteomes" id="UP001433508"/>
    </source>
</evidence>
<organism evidence="1 2">
    <name type="scientific">Lipomyces kononenkoae</name>
    <name type="common">Yeast</name>
    <dbReference type="NCBI Taxonomy" id="34357"/>
    <lineage>
        <taxon>Eukaryota</taxon>
        <taxon>Fungi</taxon>
        <taxon>Dikarya</taxon>
        <taxon>Ascomycota</taxon>
        <taxon>Saccharomycotina</taxon>
        <taxon>Lipomycetes</taxon>
        <taxon>Lipomycetales</taxon>
        <taxon>Lipomycetaceae</taxon>
        <taxon>Lipomyces</taxon>
    </lineage>
</organism>